<dbReference type="Proteomes" id="UP000472276">
    <property type="component" value="Unassembled WGS sequence"/>
</dbReference>
<evidence type="ECO:0000256" key="6">
    <source>
        <dbReference type="SAM" id="Phobius"/>
    </source>
</evidence>
<evidence type="ECO:0000313" key="10">
    <source>
        <dbReference type="Proteomes" id="UP000472276"/>
    </source>
</evidence>
<feature type="chain" id="PRO_5044273025" description="Ig-like domain-containing protein" evidence="7">
    <location>
        <begin position="19"/>
        <end position="256"/>
    </location>
</feature>
<dbReference type="InterPro" id="IPR051287">
    <property type="entry name" value="TCR_variable_region"/>
</dbReference>
<evidence type="ECO:0000256" key="1">
    <source>
        <dbReference type="ARBA" id="ARBA00022729"/>
    </source>
</evidence>
<dbReference type="CDD" id="cd04983">
    <property type="entry name" value="IgV_TCR_alpha"/>
    <property type="match status" value="1"/>
</dbReference>
<feature type="domain" description="Ig-like" evidence="8">
    <location>
        <begin position="20"/>
        <end position="114"/>
    </location>
</feature>
<dbReference type="PROSITE" id="PS50835">
    <property type="entry name" value="IG_LIKE"/>
    <property type="match status" value="1"/>
</dbReference>
<keyword evidence="3" id="KW-0675">Receptor</keyword>
<keyword evidence="4" id="KW-0393">Immunoglobulin domain</keyword>
<name>A0A668SJS8_OREAU</name>
<dbReference type="AlphaFoldDB" id="A0A668SJS8"/>
<evidence type="ECO:0000256" key="2">
    <source>
        <dbReference type="ARBA" id="ARBA00023130"/>
    </source>
</evidence>
<organism evidence="9 10">
    <name type="scientific">Oreochromis aureus</name>
    <name type="common">Israeli tilapia</name>
    <name type="synonym">Chromis aureus</name>
    <dbReference type="NCBI Taxonomy" id="47969"/>
    <lineage>
        <taxon>Eukaryota</taxon>
        <taxon>Metazoa</taxon>
        <taxon>Chordata</taxon>
        <taxon>Craniata</taxon>
        <taxon>Vertebrata</taxon>
        <taxon>Euteleostomi</taxon>
        <taxon>Actinopterygii</taxon>
        <taxon>Neopterygii</taxon>
        <taxon>Teleostei</taxon>
        <taxon>Neoteleostei</taxon>
        <taxon>Acanthomorphata</taxon>
        <taxon>Ovalentaria</taxon>
        <taxon>Cichlomorphae</taxon>
        <taxon>Cichliformes</taxon>
        <taxon>Cichlidae</taxon>
        <taxon>African cichlids</taxon>
        <taxon>Pseudocrenilabrinae</taxon>
        <taxon>Oreochromini</taxon>
        <taxon>Oreochromis</taxon>
    </lineage>
</organism>
<keyword evidence="10" id="KW-1185">Reference proteome</keyword>
<accession>A0A668SJS8</accession>
<reference evidence="9" key="1">
    <citation type="submission" date="2025-08" db="UniProtKB">
        <authorList>
            <consortium name="Ensembl"/>
        </authorList>
    </citation>
    <scope>IDENTIFICATION</scope>
</reference>
<dbReference type="InterPro" id="IPR013783">
    <property type="entry name" value="Ig-like_fold"/>
</dbReference>
<dbReference type="InterPro" id="IPR036179">
    <property type="entry name" value="Ig-like_dom_sf"/>
</dbReference>
<dbReference type="Ensembl" id="ENSOABT00000015289.2">
    <property type="protein sequence ID" value="ENSOABP00000014818.2"/>
    <property type="gene ID" value="ENSOABG00000007436.2"/>
</dbReference>
<keyword evidence="6" id="KW-0812">Transmembrane</keyword>
<feature type="signal peptide" evidence="7">
    <location>
        <begin position="1"/>
        <end position="18"/>
    </location>
</feature>
<dbReference type="Gene3D" id="2.60.40.10">
    <property type="entry name" value="Immunoglobulins"/>
    <property type="match status" value="1"/>
</dbReference>
<dbReference type="InterPro" id="IPR013106">
    <property type="entry name" value="Ig_V-set"/>
</dbReference>
<evidence type="ECO:0000256" key="3">
    <source>
        <dbReference type="ARBA" id="ARBA00023170"/>
    </source>
</evidence>
<keyword evidence="6" id="KW-1133">Transmembrane helix</keyword>
<gene>
    <name evidence="9" type="primary">LOC116312420</name>
</gene>
<dbReference type="InterPro" id="IPR003599">
    <property type="entry name" value="Ig_sub"/>
</dbReference>
<dbReference type="PANTHER" id="PTHR19367:SF18">
    <property type="entry name" value="T CELL RECEPTOR ALPHA VARIABLE 16"/>
    <property type="match status" value="1"/>
</dbReference>
<keyword evidence="2" id="KW-1064">Adaptive immunity</keyword>
<dbReference type="PANTHER" id="PTHR19367">
    <property type="entry name" value="T-CELL RECEPTOR ALPHA CHAIN V REGION"/>
    <property type="match status" value="1"/>
</dbReference>
<dbReference type="SMART" id="SM00406">
    <property type="entry name" value="IGv"/>
    <property type="match status" value="1"/>
</dbReference>
<dbReference type="SMART" id="SM00409">
    <property type="entry name" value="IG"/>
    <property type="match status" value="1"/>
</dbReference>
<evidence type="ECO:0000259" key="8">
    <source>
        <dbReference type="PROSITE" id="PS50835"/>
    </source>
</evidence>
<protein>
    <recommendedName>
        <fullName evidence="8">Ig-like domain-containing protein</fullName>
    </recommendedName>
</protein>
<feature type="transmembrane region" description="Helical" evidence="6">
    <location>
        <begin position="232"/>
        <end position="254"/>
    </location>
</feature>
<evidence type="ECO:0000256" key="4">
    <source>
        <dbReference type="ARBA" id="ARBA00023319"/>
    </source>
</evidence>
<proteinExistence type="predicted"/>
<dbReference type="Pfam" id="PF07686">
    <property type="entry name" value="V-set"/>
    <property type="match status" value="1"/>
</dbReference>
<dbReference type="SUPFAM" id="SSF48726">
    <property type="entry name" value="Immunoglobulin"/>
    <property type="match status" value="1"/>
</dbReference>
<keyword evidence="6" id="KW-0472">Membrane</keyword>
<sequence>MEHWLWIILAALFFECKGEDKVIQEQGDVIAAEGVTVTLDCRYETTDAYPYLFWYKQEINEFPKYVLRRDTTGTEDNDQEFPKDRFDAKINKIQQSVPLKIQKLHLSDSAVYYCALQPTGADKMIFGRGTKLIVQTGVEYKPSYFKLGEGSNTACLATGFSRHNAASNQHPYFQKFNTTKAVAISPNLDLYNQVVFPGDDAEDCESPPNGDSPCVDVLEPDPKVNLMSLTILALRVIFIKTIIFNIIMTLRLWISQ</sequence>
<dbReference type="InterPro" id="IPR007110">
    <property type="entry name" value="Ig-like_dom"/>
</dbReference>
<evidence type="ECO:0000256" key="7">
    <source>
        <dbReference type="SAM" id="SignalP"/>
    </source>
</evidence>
<keyword evidence="5" id="KW-0391">Immunity</keyword>
<evidence type="ECO:0000256" key="5">
    <source>
        <dbReference type="ARBA" id="ARBA00043266"/>
    </source>
</evidence>
<reference evidence="9" key="2">
    <citation type="submission" date="2025-09" db="UniProtKB">
        <authorList>
            <consortium name="Ensembl"/>
        </authorList>
    </citation>
    <scope>IDENTIFICATION</scope>
</reference>
<evidence type="ECO:0000313" key="9">
    <source>
        <dbReference type="Ensembl" id="ENSOABP00000014818.2"/>
    </source>
</evidence>
<dbReference type="GO" id="GO:0002250">
    <property type="term" value="P:adaptive immune response"/>
    <property type="evidence" value="ECO:0007669"/>
    <property type="project" value="UniProtKB-KW"/>
</dbReference>
<keyword evidence="1 7" id="KW-0732">Signal</keyword>
<dbReference type="GO" id="GO:0042101">
    <property type="term" value="C:T cell receptor complex"/>
    <property type="evidence" value="ECO:0007669"/>
    <property type="project" value="UniProtKB-KW"/>
</dbReference>
<keyword evidence="5" id="KW-1279">T cell receptor</keyword>